<dbReference type="Gene3D" id="3.40.50.1820">
    <property type="entry name" value="alpha/beta hydrolase"/>
    <property type="match status" value="1"/>
</dbReference>
<dbReference type="EC" id="3.1.1.-" evidence="3"/>
<accession>A0A0F4Z424</accession>
<feature type="signal peptide" evidence="3">
    <location>
        <begin position="1"/>
        <end position="20"/>
    </location>
</feature>
<dbReference type="Pfam" id="PF00135">
    <property type="entry name" value="COesterase"/>
    <property type="match status" value="1"/>
</dbReference>
<dbReference type="PANTHER" id="PTHR43918:SF4">
    <property type="entry name" value="CARBOXYLIC ESTER HYDROLASE"/>
    <property type="match status" value="1"/>
</dbReference>
<dbReference type="InterPro" id="IPR019819">
    <property type="entry name" value="Carboxylesterase_B_CS"/>
</dbReference>
<dbReference type="STRING" id="1408163.A0A0F4Z424"/>
<dbReference type="EMBL" id="LASV01000046">
    <property type="protein sequence ID" value="KKA24836.1"/>
    <property type="molecule type" value="Genomic_DNA"/>
</dbReference>
<dbReference type="Proteomes" id="UP000053958">
    <property type="component" value="Unassembled WGS sequence"/>
</dbReference>
<organism evidence="5 6">
    <name type="scientific">Rasamsonia emersonii (strain ATCC 16479 / CBS 393.64 / IMI 116815)</name>
    <dbReference type="NCBI Taxonomy" id="1408163"/>
    <lineage>
        <taxon>Eukaryota</taxon>
        <taxon>Fungi</taxon>
        <taxon>Dikarya</taxon>
        <taxon>Ascomycota</taxon>
        <taxon>Pezizomycotina</taxon>
        <taxon>Eurotiomycetes</taxon>
        <taxon>Eurotiomycetidae</taxon>
        <taxon>Eurotiales</taxon>
        <taxon>Trichocomaceae</taxon>
        <taxon>Rasamsonia</taxon>
    </lineage>
</organism>
<evidence type="ECO:0000313" key="6">
    <source>
        <dbReference type="Proteomes" id="UP000053958"/>
    </source>
</evidence>
<dbReference type="SUPFAM" id="SSF53474">
    <property type="entry name" value="alpha/beta-Hydrolases"/>
    <property type="match status" value="1"/>
</dbReference>
<dbReference type="InterPro" id="IPR002018">
    <property type="entry name" value="CarbesteraseB"/>
</dbReference>
<dbReference type="RefSeq" id="XP_013331448.1">
    <property type="nucleotide sequence ID" value="XM_013475994.1"/>
</dbReference>
<proteinExistence type="inferred from homology"/>
<keyword evidence="6" id="KW-1185">Reference proteome</keyword>
<dbReference type="PANTHER" id="PTHR43918">
    <property type="entry name" value="ACETYLCHOLINESTERASE"/>
    <property type="match status" value="1"/>
</dbReference>
<name>A0A0F4Z424_RASE3</name>
<dbReference type="PROSITE" id="PS00122">
    <property type="entry name" value="CARBOXYLESTERASE_B_1"/>
    <property type="match status" value="1"/>
</dbReference>
<protein>
    <recommendedName>
        <fullName evidence="3">Carboxylic ester hydrolase</fullName>
        <ecNumber evidence="3">3.1.1.-</ecNumber>
    </recommendedName>
</protein>
<dbReference type="GeneID" id="25313455"/>
<evidence type="ECO:0000313" key="5">
    <source>
        <dbReference type="EMBL" id="KKA24836.1"/>
    </source>
</evidence>
<evidence type="ECO:0000259" key="4">
    <source>
        <dbReference type="Pfam" id="PF00135"/>
    </source>
</evidence>
<feature type="chain" id="PRO_5005117070" description="Carboxylic ester hydrolase" evidence="3">
    <location>
        <begin position="21"/>
        <end position="541"/>
    </location>
</feature>
<evidence type="ECO:0000256" key="1">
    <source>
        <dbReference type="ARBA" id="ARBA00005964"/>
    </source>
</evidence>
<keyword evidence="2 3" id="KW-0378">Hydrolase</keyword>
<reference evidence="5 6" key="1">
    <citation type="submission" date="2015-04" db="EMBL/GenBank/DDBJ databases">
        <authorList>
            <person name="Heijne W.H."/>
            <person name="Fedorova N.D."/>
            <person name="Nierman W.C."/>
            <person name="Vollebregt A.W."/>
            <person name="Zhao Z."/>
            <person name="Wu L."/>
            <person name="Kumar M."/>
            <person name="Stam H."/>
            <person name="van den Berg M.A."/>
            <person name="Pel H.J."/>
        </authorList>
    </citation>
    <scope>NUCLEOTIDE SEQUENCE [LARGE SCALE GENOMIC DNA]</scope>
    <source>
        <strain evidence="5 6">CBS 393.64</strain>
    </source>
</reference>
<keyword evidence="3" id="KW-0732">Signal</keyword>
<evidence type="ECO:0000256" key="3">
    <source>
        <dbReference type="RuleBase" id="RU361235"/>
    </source>
</evidence>
<evidence type="ECO:0000256" key="2">
    <source>
        <dbReference type="ARBA" id="ARBA00022801"/>
    </source>
</evidence>
<gene>
    <name evidence="5" type="ORF">T310_1104</name>
</gene>
<dbReference type="GO" id="GO:0052689">
    <property type="term" value="F:carboxylic ester hydrolase activity"/>
    <property type="evidence" value="ECO:0007669"/>
    <property type="project" value="TreeGrafter"/>
</dbReference>
<dbReference type="ESTHER" id="talem-a0a0f4z424">
    <property type="family name" value="Fungal_carboxylesterase_lipase"/>
</dbReference>
<dbReference type="InterPro" id="IPR019826">
    <property type="entry name" value="Carboxylesterase_B_AS"/>
</dbReference>
<sequence>MDHLSRVLVCVWALLLGAFASPAPREPTVTVINGTYVGRYLPDWDQDAFLGIPYAQSPVGPLRFRWPQSLNTSWSGVRNATEYGYSCFQYGSNFSLSEDCLTLNVVRPSGYDNTKLPVLVWIYGGGLSSGSSADPQYNLSGIVHTSQTIGRPIVAVSINYRLGVWGFLQSPQILAEGSSNAGLLDQRMALRWIHENIAAFGGDPKRVTIWGESAGAQSIGLHLTSYGGRNDDLFQAAIMESGGPEGTALTDLAFYASPFENLTRTVNCWTATDRLACLRDLSSAELYAAHTSVVWNPIVDGDFLQDYPSTSIAEGKFIHVPLLIGANTDEGVSFSVKGLDNTTAVFQSLMTWRSYALSPTSIRKLLELYPNDPESEPPYHITANETFPQFGLQWRRSAAIGGDLVMIAQRRKVCEVFTSAGQDVYSYRFDTPAWNAKPTDGIPHFVNVAFSFQNISGNLGALPEYQSYRDLSLDIGKAYVNFVYDHNPNGNSTGGLPSWPKYSLQKPTNMVLNSNGSFVESDTWRKDGINFINSIWRELLS</sequence>
<comment type="caution">
    <text evidence="5">The sequence shown here is derived from an EMBL/GenBank/DDBJ whole genome shotgun (WGS) entry which is preliminary data.</text>
</comment>
<dbReference type="PROSITE" id="PS00941">
    <property type="entry name" value="CARBOXYLESTERASE_B_2"/>
    <property type="match status" value="1"/>
</dbReference>
<dbReference type="AlphaFoldDB" id="A0A0F4Z424"/>
<dbReference type="InterPro" id="IPR050654">
    <property type="entry name" value="AChE-related_enzymes"/>
</dbReference>
<comment type="similarity">
    <text evidence="1 3">Belongs to the type-B carboxylesterase/lipase family.</text>
</comment>
<dbReference type="OrthoDB" id="408631at2759"/>
<feature type="domain" description="Carboxylesterase type B" evidence="4">
    <location>
        <begin position="26"/>
        <end position="516"/>
    </location>
</feature>
<dbReference type="InterPro" id="IPR029058">
    <property type="entry name" value="AB_hydrolase_fold"/>
</dbReference>